<feature type="non-terminal residue" evidence="1">
    <location>
        <position position="1"/>
    </location>
</feature>
<protein>
    <submittedName>
        <fullName evidence="1">7090_t:CDS:1</fullName>
    </submittedName>
</protein>
<dbReference type="EMBL" id="CAJVPU010023492">
    <property type="protein sequence ID" value="CAG8688567.1"/>
    <property type="molecule type" value="Genomic_DNA"/>
</dbReference>
<evidence type="ECO:0000313" key="2">
    <source>
        <dbReference type="Proteomes" id="UP000789702"/>
    </source>
</evidence>
<comment type="caution">
    <text evidence="1">The sequence shown here is derived from an EMBL/GenBank/DDBJ whole genome shotgun (WGS) entry which is preliminary data.</text>
</comment>
<keyword evidence="2" id="KW-1185">Reference proteome</keyword>
<gene>
    <name evidence="1" type="ORF">DHETER_LOCUS11132</name>
</gene>
<dbReference type="Proteomes" id="UP000789702">
    <property type="component" value="Unassembled WGS sequence"/>
</dbReference>
<accession>A0ACA9P9B1</accession>
<reference evidence="1" key="1">
    <citation type="submission" date="2021-06" db="EMBL/GenBank/DDBJ databases">
        <authorList>
            <person name="Kallberg Y."/>
            <person name="Tangrot J."/>
            <person name="Rosling A."/>
        </authorList>
    </citation>
    <scope>NUCLEOTIDE SEQUENCE</scope>
    <source>
        <strain evidence="1">IL203A</strain>
    </source>
</reference>
<sequence>GHDDCSTNIGNKYLDLLNWMAPEKMQKYKNTNSSLSPETDAELYPYTQKCEIFSFGMLLWELTYQKIPYKTDDIQVIIEKVTTGKREECNVVSVLEPENDIIQNNLISIIKKAWEHNPDVRISLEQLYIDVSNLSKKVIPGKEPAILTINNSKSDEPHEIFLSEVSEFDDCYITDYSDFDQILLVEEGIKLHKTGDKENRKKAWECFKANADLGNVSAIYWKGYYLHEGHYTDNRTDEQKKCDIEEAKNLYKTAADKNYPDAQLRYACLLPRVKENRDEFLKYLTLAADNGNSVAMYTLADMYLYGKVIQKNSEKGTRYLKLSAASKNEKALTLAKTLKIQDL</sequence>
<evidence type="ECO:0000313" key="1">
    <source>
        <dbReference type="EMBL" id="CAG8688567.1"/>
    </source>
</evidence>
<organism evidence="1 2">
    <name type="scientific">Dentiscutata heterogama</name>
    <dbReference type="NCBI Taxonomy" id="1316150"/>
    <lineage>
        <taxon>Eukaryota</taxon>
        <taxon>Fungi</taxon>
        <taxon>Fungi incertae sedis</taxon>
        <taxon>Mucoromycota</taxon>
        <taxon>Glomeromycotina</taxon>
        <taxon>Glomeromycetes</taxon>
        <taxon>Diversisporales</taxon>
        <taxon>Gigasporaceae</taxon>
        <taxon>Dentiscutata</taxon>
    </lineage>
</organism>
<proteinExistence type="predicted"/>
<name>A0ACA9P9B1_9GLOM</name>